<keyword evidence="5 7" id="KW-1133">Transmembrane helix</keyword>
<keyword evidence="6 7" id="KW-0472">Membrane</keyword>
<reference evidence="9" key="1">
    <citation type="submission" date="2021-01" db="EMBL/GenBank/DDBJ databases">
        <title>Ramlibacter sp. strain AW1 16S ribosomal RNA gene Genome sequencing and assembly.</title>
        <authorList>
            <person name="Kang M."/>
        </authorList>
    </citation>
    <scope>NUCLEOTIDE SEQUENCE</scope>
    <source>
        <strain evidence="9">AW1</strain>
    </source>
</reference>
<dbReference type="RefSeq" id="WP_201682144.1">
    <property type="nucleotide sequence ID" value="NZ_JAEQNA010000001.1"/>
</dbReference>
<dbReference type="Gene3D" id="1.10.3720.10">
    <property type="entry name" value="MetI-like"/>
    <property type="match status" value="1"/>
</dbReference>
<dbReference type="InterPro" id="IPR035906">
    <property type="entry name" value="MetI-like_sf"/>
</dbReference>
<dbReference type="CDD" id="cd06261">
    <property type="entry name" value="TM_PBP2"/>
    <property type="match status" value="1"/>
</dbReference>
<feature type="transmembrane region" description="Helical" evidence="7">
    <location>
        <begin position="62"/>
        <end position="81"/>
    </location>
</feature>
<dbReference type="GO" id="GO:0005886">
    <property type="term" value="C:plasma membrane"/>
    <property type="evidence" value="ECO:0007669"/>
    <property type="project" value="UniProtKB-SubCell"/>
</dbReference>
<protein>
    <submittedName>
        <fullName evidence="9">ABC transporter permease</fullName>
    </submittedName>
</protein>
<feature type="domain" description="ABC transmembrane type-1" evidence="8">
    <location>
        <begin position="55"/>
        <end position="239"/>
    </location>
</feature>
<evidence type="ECO:0000313" key="9">
    <source>
        <dbReference type="EMBL" id="MBL0419089.1"/>
    </source>
</evidence>
<accession>A0A937D063</accession>
<feature type="transmembrane region" description="Helical" evidence="7">
    <location>
        <begin position="173"/>
        <end position="195"/>
    </location>
</feature>
<name>A0A937D063_9BURK</name>
<dbReference type="PANTHER" id="PTHR30151">
    <property type="entry name" value="ALKANE SULFONATE ABC TRANSPORTER-RELATED, MEMBRANE SUBUNIT"/>
    <property type="match status" value="1"/>
</dbReference>
<gene>
    <name evidence="9" type="ORF">JI739_01895</name>
</gene>
<dbReference type="EMBL" id="JAEQNA010000001">
    <property type="protein sequence ID" value="MBL0419089.1"/>
    <property type="molecule type" value="Genomic_DNA"/>
</dbReference>
<comment type="similarity">
    <text evidence="7">Belongs to the binding-protein-dependent transport system permease family.</text>
</comment>
<evidence type="ECO:0000313" key="10">
    <source>
        <dbReference type="Proteomes" id="UP000613011"/>
    </source>
</evidence>
<evidence type="ECO:0000256" key="3">
    <source>
        <dbReference type="ARBA" id="ARBA00022475"/>
    </source>
</evidence>
<feature type="transmembrane region" description="Helical" evidence="7">
    <location>
        <begin position="121"/>
        <end position="140"/>
    </location>
</feature>
<dbReference type="AlphaFoldDB" id="A0A937D063"/>
<evidence type="ECO:0000256" key="7">
    <source>
        <dbReference type="RuleBase" id="RU363032"/>
    </source>
</evidence>
<evidence type="ECO:0000256" key="6">
    <source>
        <dbReference type="ARBA" id="ARBA00023136"/>
    </source>
</evidence>
<keyword evidence="3" id="KW-1003">Cell membrane</keyword>
<feature type="transmembrane region" description="Helical" evidence="7">
    <location>
        <begin position="215"/>
        <end position="235"/>
    </location>
</feature>
<dbReference type="Proteomes" id="UP000613011">
    <property type="component" value="Unassembled WGS sequence"/>
</dbReference>
<keyword evidence="4 7" id="KW-0812">Transmembrane</keyword>
<evidence type="ECO:0000259" key="8">
    <source>
        <dbReference type="PROSITE" id="PS50928"/>
    </source>
</evidence>
<keyword evidence="10" id="KW-1185">Reference proteome</keyword>
<dbReference type="Pfam" id="PF00528">
    <property type="entry name" value="BPD_transp_1"/>
    <property type="match status" value="1"/>
</dbReference>
<comment type="caution">
    <text evidence="9">The sequence shown here is derived from an EMBL/GenBank/DDBJ whole genome shotgun (WGS) entry which is preliminary data.</text>
</comment>
<dbReference type="GO" id="GO:0055085">
    <property type="term" value="P:transmembrane transport"/>
    <property type="evidence" value="ECO:0007669"/>
    <property type="project" value="InterPro"/>
</dbReference>
<evidence type="ECO:0000256" key="1">
    <source>
        <dbReference type="ARBA" id="ARBA00004651"/>
    </source>
</evidence>
<dbReference type="InterPro" id="IPR000515">
    <property type="entry name" value="MetI-like"/>
</dbReference>
<comment type="subcellular location">
    <subcellularLocation>
        <location evidence="1 7">Cell membrane</location>
        <topology evidence="1 7">Multi-pass membrane protein</topology>
    </subcellularLocation>
</comment>
<dbReference type="PANTHER" id="PTHR30151:SF20">
    <property type="entry name" value="ABC TRANSPORTER PERMEASE PROTEIN HI_0355-RELATED"/>
    <property type="match status" value="1"/>
</dbReference>
<evidence type="ECO:0000256" key="4">
    <source>
        <dbReference type="ARBA" id="ARBA00022692"/>
    </source>
</evidence>
<proteinExistence type="inferred from homology"/>
<dbReference type="SUPFAM" id="SSF161098">
    <property type="entry name" value="MetI-like"/>
    <property type="match status" value="1"/>
</dbReference>
<sequence>MKLNFYRLLFLAVVLALWEAAAWSGLVQDYVMSRPTKVASWLSEALFSGFFWTNVVVTLRETLLGLLIGGVLGVASGFALAHWRGAFRLLEPFIMALYSLPRVALAPLFLVWFGIGESSKVALAASLVFFVMLLNTYTGVREIDQNLVNAARTMGASNGLIARRVLLPASMTFIFAGLRVSIGLALIGTIVGEMIAGQYGLGQMIARAANMFDTAQVFAIIIVLAVLAVLLNEAMKLLEGRVMRWQPSRREL</sequence>
<keyword evidence="2 7" id="KW-0813">Transport</keyword>
<evidence type="ECO:0000256" key="2">
    <source>
        <dbReference type="ARBA" id="ARBA00022448"/>
    </source>
</evidence>
<organism evidence="9 10">
    <name type="scientific">Ramlibacter aurantiacus</name>
    <dbReference type="NCBI Taxonomy" id="2801330"/>
    <lineage>
        <taxon>Bacteria</taxon>
        <taxon>Pseudomonadati</taxon>
        <taxon>Pseudomonadota</taxon>
        <taxon>Betaproteobacteria</taxon>
        <taxon>Burkholderiales</taxon>
        <taxon>Comamonadaceae</taxon>
        <taxon>Ramlibacter</taxon>
    </lineage>
</organism>
<evidence type="ECO:0000256" key="5">
    <source>
        <dbReference type="ARBA" id="ARBA00022989"/>
    </source>
</evidence>
<feature type="transmembrane region" description="Helical" evidence="7">
    <location>
        <begin position="93"/>
        <end position="115"/>
    </location>
</feature>
<dbReference type="PROSITE" id="PS50928">
    <property type="entry name" value="ABC_TM1"/>
    <property type="match status" value="1"/>
</dbReference>